<dbReference type="AlphaFoldDB" id="A0A9Q0FJL2"/>
<keyword evidence="4" id="KW-0460">Magnesium</keyword>
<dbReference type="GO" id="GO:0032259">
    <property type="term" value="P:methylation"/>
    <property type="evidence" value="ECO:0007669"/>
    <property type="project" value="UniProtKB-KW"/>
</dbReference>
<dbReference type="Pfam" id="PF03492">
    <property type="entry name" value="Methyltransf_7"/>
    <property type="match status" value="1"/>
</dbReference>
<dbReference type="SUPFAM" id="SSF53335">
    <property type="entry name" value="S-adenosyl-L-methionine-dependent methyltransferases"/>
    <property type="match status" value="1"/>
</dbReference>
<evidence type="ECO:0008006" key="7">
    <source>
        <dbReference type="Google" id="ProtNLM"/>
    </source>
</evidence>
<dbReference type="InterPro" id="IPR042086">
    <property type="entry name" value="MeTrfase_capping"/>
</dbReference>
<dbReference type="InterPro" id="IPR005299">
    <property type="entry name" value="MeTrfase_7"/>
</dbReference>
<gene>
    <name evidence="5" type="ORF">Tsubulata_001399</name>
</gene>
<protein>
    <recommendedName>
        <fullName evidence="7">S-adenosylmethionine-dependent methyltransferase</fullName>
    </recommendedName>
</protein>
<accession>A0A9Q0FJL2</accession>
<dbReference type="EMBL" id="JAKUCV010005112">
    <property type="protein sequence ID" value="KAJ4832646.1"/>
    <property type="molecule type" value="Genomic_DNA"/>
</dbReference>
<keyword evidence="6" id="KW-1185">Reference proteome</keyword>
<evidence type="ECO:0000256" key="4">
    <source>
        <dbReference type="ARBA" id="ARBA00022842"/>
    </source>
</evidence>
<evidence type="ECO:0000256" key="1">
    <source>
        <dbReference type="ARBA" id="ARBA00022603"/>
    </source>
</evidence>
<dbReference type="Proteomes" id="UP001141552">
    <property type="component" value="Unassembled WGS sequence"/>
</dbReference>
<keyword evidence="2" id="KW-0808">Transferase</keyword>
<dbReference type="GO" id="GO:0046872">
    <property type="term" value="F:metal ion binding"/>
    <property type="evidence" value="ECO:0007669"/>
    <property type="project" value="UniProtKB-KW"/>
</dbReference>
<proteinExistence type="predicted"/>
<evidence type="ECO:0000313" key="6">
    <source>
        <dbReference type="Proteomes" id="UP001141552"/>
    </source>
</evidence>
<dbReference type="Gene3D" id="1.10.1200.270">
    <property type="entry name" value="Methyltransferase, alpha-helical capping domain"/>
    <property type="match status" value="1"/>
</dbReference>
<reference evidence="5" key="2">
    <citation type="journal article" date="2023" name="Plants (Basel)">
        <title>Annotation of the Turnera subulata (Passifloraceae) Draft Genome Reveals the S-Locus Evolved after the Divergence of Turneroideae from Passifloroideae in a Stepwise Manner.</title>
        <authorList>
            <person name="Henning P.M."/>
            <person name="Roalson E.H."/>
            <person name="Mir W."/>
            <person name="McCubbin A.G."/>
            <person name="Shore J.S."/>
        </authorList>
    </citation>
    <scope>NUCLEOTIDE SEQUENCE</scope>
    <source>
        <tissue evidence="5">Leaves</tissue>
    </source>
</reference>
<organism evidence="5 6">
    <name type="scientific">Turnera subulata</name>
    <dbReference type="NCBI Taxonomy" id="218843"/>
    <lineage>
        <taxon>Eukaryota</taxon>
        <taxon>Viridiplantae</taxon>
        <taxon>Streptophyta</taxon>
        <taxon>Embryophyta</taxon>
        <taxon>Tracheophyta</taxon>
        <taxon>Spermatophyta</taxon>
        <taxon>Magnoliopsida</taxon>
        <taxon>eudicotyledons</taxon>
        <taxon>Gunneridae</taxon>
        <taxon>Pentapetalae</taxon>
        <taxon>rosids</taxon>
        <taxon>fabids</taxon>
        <taxon>Malpighiales</taxon>
        <taxon>Passifloraceae</taxon>
        <taxon>Turnera</taxon>
    </lineage>
</organism>
<dbReference type="GO" id="GO:0008168">
    <property type="term" value="F:methyltransferase activity"/>
    <property type="evidence" value="ECO:0007669"/>
    <property type="project" value="UniProtKB-KW"/>
</dbReference>
<dbReference type="OrthoDB" id="1523883at2759"/>
<evidence type="ECO:0000256" key="2">
    <source>
        <dbReference type="ARBA" id="ARBA00022679"/>
    </source>
</evidence>
<keyword evidence="3" id="KW-0479">Metal-binding</keyword>
<dbReference type="Gene3D" id="3.40.50.150">
    <property type="entry name" value="Vaccinia Virus protein VP39"/>
    <property type="match status" value="1"/>
</dbReference>
<evidence type="ECO:0000313" key="5">
    <source>
        <dbReference type="EMBL" id="KAJ4832646.1"/>
    </source>
</evidence>
<name>A0A9Q0FJL2_9ROSI</name>
<dbReference type="InterPro" id="IPR029063">
    <property type="entry name" value="SAM-dependent_MTases_sf"/>
</dbReference>
<comment type="caution">
    <text evidence="5">The sequence shown here is derived from an EMBL/GenBank/DDBJ whole genome shotgun (WGS) entry which is preliminary data.</text>
</comment>
<evidence type="ECO:0000256" key="3">
    <source>
        <dbReference type="ARBA" id="ARBA00022723"/>
    </source>
</evidence>
<reference evidence="5" key="1">
    <citation type="submission" date="2022-02" db="EMBL/GenBank/DDBJ databases">
        <authorList>
            <person name="Henning P.M."/>
            <person name="McCubbin A.G."/>
            <person name="Shore J.S."/>
        </authorList>
    </citation>
    <scope>NUCLEOTIDE SEQUENCE</scope>
    <source>
        <strain evidence="5">F60SS</strain>
        <tissue evidence="5">Leaves</tissue>
    </source>
</reference>
<keyword evidence="1" id="KW-0489">Methyltransferase</keyword>
<dbReference type="PANTHER" id="PTHR31009">
    <property type="entry name" value="S-ADENOSYL-L-METHIONINE:CARBOXYL METHYLTRANSFERASE FAMILY PROTEIN"/>
    <property type="match status" value="1"/>
</dbReference>
<sequence>MANKINEKSSRGSWAMMGGDGSFSYSRNSYYQRAALEAAKGMISEGIRDELDIQTLGSDSPTTFRVVDFGCSTGPNTFFAVKNIIEAVKYKHQPPLKNSPTPENGLEFQIFFNDVTGNDFNTLFKTLPPNPVPYFVAGVPGSFYGRLFPKSTIHFAHSSYAMHWLSEIPKELIDPDSPAWNKGSISYQRSVKEEVVEAFSRQFRNDMDVFLNARAQEIVGGGLMAVVIIGLADGVHTSETGFALLYDLFDSCLSNMARMGVLSEERVDSFNLPVYYPCLKEVEEILIKHPYFSIERMDAFTNPVRCYEPSAEYLVTGWRAVTGDLLKNHFGIGSDAVVDQIYEYFGKKLSDNYYMFDETKQHIDIFILLKRHVD</sequence>